<dbReference type="GO" id="GO:0004386">
    <property type="term" value="F:helicase activity"/>
    <property type="evidence" value="ECO:0007669"/>
    <property type="project" value="UniProtKB-KW"/>
</dbReference>
<feature type="domain" description="Helicase ATP-binding" evidence="5">
    <location>
        <begin position="175"/>
        <end position="296"/>
    </location>
</feature>
<evidence type="ECO:0000313" key="6">
    <source>
        <dbReference type="EMBL" id="KAF6036667.1"/>
    </source>
</evidence>
<protein>
    <submittedName>
        <fullName evidence="6">ASCC3</fullName>
    </submittedName>
</protein>
<name>A0A7J7KEE4_BUGNE</name>
<sequence>MVRHVKMGSTIKKFAHSIPSLNIEASVQPITRSVLRMKLTIVTDFDWNDRIHGNIAESFWIWVEDPNSNVIYHYEYFTLLKKQAVRKEEISLVFTIPIHEPLPSQYYVRCASDRWLGSDDMFAVSFQHLILPERHPPHTDLLDLRPLPVTALGDMNLAALYKFSHFNPVQTQIFHTVYHTDSNVLLGAPTGSGKTVAAEMAIFRLFRQYPGQKAVYIAPLKALVRERMDDWKIRIEQRLGKRVVEMTGDIAPDMKAIAAADLIVTTPEKWDGVSRSWQNRSYVQKVTLSSLMRSIY</sequence>
<dbReference type="PANTHER" id="PTHR47961">
    <property type="entry name" value="DNA POLYMERASE THETA, PUTATIVE (AFU_ORTHOLOGUE AFUA_1G05260)-RELATED"/>
    <property type="match status" value="1"/>
</dbReference>
<dbReference type="PROSITE" id="PS51192">
    <property type="entry name" value="HELICASE_ATP_BIND_1"/>
    <property type="match status" value="1"/>
</dbReference>
<dbReference type="FunFam" id="2.60.40.150:FF:000004">
    <property type="entry name" value="RNA helicase, activating signal cointegrator 1"/>
    <property type="match status" value="1"/>
</dbReference>
<keyword evidence="7" id="KW-1185">Reference proteome</keyword>
<dbReference type="PANTHER" id="PTHR47961:SF4">
    <property type="entry name" value="ACTIVATING SIGNAL COINTEGRATOR 1 COMPLEX SUBUNIT 3"/>
    <property type="match status" value="1"/>
</dbReference>
<dbReference type="InterPro" id="IPR004179">
    <property type="entry name" value="Sec63-dom"/>
</dbReference>
<dbReference type="Pfam" id="PF02889">
    <property type="entry name" value="Sec63"/>
    <property type="match status" value="1"/>
</dbReference>
<keyword evidence="4" id="KW-0067">ATP-binding</keyword>
<dbReference type="Gene3D" id="3.40.50.300">
    <property type="entry name" value="P-loop containing nucleotide triphosphate hydrolases"/>
    <property type="match status" value="1"/>
</dbReference>
<dbReference type="InterPro" id="IPR014001">
    <property type="entry name" value="Helicase_ATP-bd"/>
</dbReference>
<dbReference type="AlphaFoldDB" id="A0A7J7KEE4"/>
<keyword evidence="3" id="KW-0347">Helicase</keyword>
<dbReference type="InterPro" id="IPR050474">
    <property type="entry name" value="Hel308_SKI2-like"/>
</dbReference>
<dbReference type="GO" id="GO:0016787">
    <property type="term" value="F:hydrolase activity"/>
    <property type="evidence" value="ECO:0007669"/>
    <property type="project" value="UniProtKB-KW"/>
</dbReference>
<evidence type="ECO:0000256" key="2">
    <source>
        <dbReference type="ARBA" id="ARBA00022801"/>
    </source>
</evidence>
<accession>A0A7J7KEE4</accession>
<dbReference type="Pfam" id="PF00270">
    <property type="entry name" value="DEAD"/>
    <property type="match status" value="1"/>
</dbReference>
<evidence type="ECO:0000313" key="7">
    <source>
        <dbReference type="Proteomes" id="UP000593567"/>
    </source>
</evidence>
<dbReference type="InterPro" id="IPR035892">
    <property type="entry name" value="C2_domain_sf"/>
</dbReference>
<dbReference type="GO" id="GO:0005524">
    <property type="term" value="F:ATP binding"/>
    <property type="evidence" value="ECO:0007669"/>
    <property type="project" value="UniProtKB-KW"/>
</dbReference>
<dbReference type="Proteomes" id="UP000593567">
    <property type="component" value="Unassembled WGS sequence"/>
</dbReference>
<evidence type="ECO:0000256" key="4">
    <source>
        <dbReference type="ARBA" id="ARBA00022840"/>
    </source>
</evidence>
<keyword evidence="1" id="KW-0547">Nucleotide-binding</keyword>
<dbReference type="GO" id="GO:0003676">
    <property type="term" value="F:nucleic acid binding"/>
    <property type="evidence" value="ECO:0007669"/>
    <property type="project" value="InterPro"/>
</dbReference>
<keyword evidence="2" id="KW-0378">Hydrolase</keyword>
<organism evidence="6 7">
    <name type="scientific">Bugula neritina</name>
    <name type="common">Brown bryozoan</name>
    <name type="synonym">Sertularia neritina</name>
    <dbReference type="NCBI Taxonomy" id="10212"/>
    <lineage>
        <taxon>Eukaryota</taxon>
        <taxon>Metazoa</taxon>
        <taxon>Spiralia</taxon>
        <taxon>Lophotrochozoa</taxon>
        <taxon>Bryozoa</taxon>
        <taxon>Gymnolaemata</taxon>
        <taxon>Cheilostomatida</taxon>
        <taxon>Flustrina</taxon>
        <taxon>Buguloidea</taxon>
        <taxon>Bugulidae</taxon>
        <taxon>Bugula</taxon>
    </lineage>
</organism>
<dbReference type="EMBL" id="VXIV02000690">
    <property type="protein sequence ID" value="KAF6036667.1"/>
    <property type="molecule type" value="Genomic_DNA"/>
</dbReference>
<evidence type="ECO:0000256" key="3">
    <source>
        <dbReference type="ARBA" id="ARBA00022806"/>
    </source>
</evidence>
<dbReference type="GO" id="GO:0005634">
    <property type="term" value="C:nucleus"/>
    <property type="evidence" value="ECO:0007669"/>
    <property type="project" value="TreeGrafter"/>
</dbReference>
<comment type="caution">
    <text evidence="6">The sequence shown here is derived from an EMBL/GenBank/DDBJ whole genome shotgun (WGS) entry which is preliminary data.</text>
</comment>
<evidence type="ECO:0000259" key="5">
    <source>
        <dbReference type="PROSITE" id="PS51192"/>
    </source>
</evidence>
<dbReference type="InterPro" id="IPR027417">
    <property type="entry name" value="P-loop_NTPase"/>
</dbReference>
<evidence type="ECO:0000256" key="1">
    <source>
        <dbReference type="ARBA" id="ARBA00022741"/>
    </source>
</evidence>
<reference evidence="6" key="1">
    <citation type="submission" date="2020-06" db="EMBL/GenBank/DDBJ databases">
        <title>Draft genome of Bugula neritina, a colonial animal packing powerful symbionts and potential medicines.</title>
        <authorList>
            <person name="Rayko M."/>
        </authorList>
    </citation>
    <scope>NUCLEOTIDE SEQUENCE [LARGE SCALE GENOMIC DNA]</scope>
    <source>
        <strain evidence="6">Kwan_BN1</strain>
    </source>
</reference>
<gene>
    <name evidence="6" type="ORF">EB796_005012</name>
</gene>
<dbReference type="OrthoDB" id="5575at2759"/>
<dbReference type="InterPro" id="IPR011545">
    <property type="entry name" value="DEAD/DEAH_box_helicase_dom"/>
</dbReference>
<dbReference type="SUPFAM" id="SSF52540">
    <property type="entry name" value="P-loop containing nucleoside triphosphate hydrolases"/>
    <property type="match status" value="1"/>
</dbReference>
<dbReference type="Gene3D" id="2.60.40.150">
    <property type="entry name" value="C2 domain"/>
    <property type="match status" value="1"/>
</dbReference>
<proteinExistence type="predicted"/>